<dbReference type="EMBL" id="JAJSOF020000033">
    <property type="protein sequence ID" value="KAJ4429716.1"/>
    <property type="molecule type" value="Genomic_DNA"/>
</dbReference>
<proteinExistence type="predicted"/>
<dbReference type="Proteomes" id="UP001148838">
    <property type="component" value="Unassembled WGS sequence"/>
</dbReference>
<reference evidence="1 2" key="1">
    <citation type="journal article" date="2022" name="Allergy">
        <title>Genome assembly and annotation of Periplaneta americana reveal a comprehensive cockroach allergen profile.</title>
        <authorList>
            <person name="Wang L."/>
            <person name="Xiong Q."/>
            <person name="Saelim N."/>
            <person name="Wang L."/>
            <person name="Nong W."/>
            <person name="Wan A.T."/>
            <person name="Shi M."/>
            <person name="Liu X."/>
            <person name="Cao Q."/>
            <person name="Hui J.H.L."/>
            <person name="Sookrung N."/>
            <person name="Leung T.F."/>
            <person name="Tungtrongchitr A."/>
            <person name="Tsui S.K.W."/>
        </authorList>
    </citation>
    <scope>NUCLEOTIDE SEQUENCE [LARGE SCALE GENOMIC DNA]</scope>
    <source>
        <strain evidence="1">PWHHKU_190912</strain>
    </source>
</reference>
<evidence type="ECO:0000313" key="1">
    <source>
        <dbReference type="EMBL" id="KAJ4429716.1"/>
    </source>
</evidence>
<keyword evidence="2" id="KW-1185">Reference proteome</keyword>
<accession>A0ABQ8S6Q7</accession>
<sequence>MKRSHMSLLIVIRPSDGDVKLGGPLGAIRQGVYKNQPRIIDDVKNNIIIEINEIIEKILQRTVRNMEGRNTSSFGFPFRLLTSSNSRVRSIFLAYVEIQTGVGAEDDDMNINVQKQQHKANYSLARYKTEQNNK</sequence>
<name>A0ABQ8S6Q7_PERAM</name>
<gene>
    <name evidence="1" type="ORF">ANN_21920</name>
</gene>
<protein>
    <submittedName>
        <fullName evidence="1">Uncharacterized protein</fullName>
    </submittedName>
</protein>
<comment type="caution">
    <text evidence="1">The sequence shown here is derived from an EMBL/GenBank/DDBJ whole genome shotgun (WGS) entry which is preliminary data.</text>
</comment>
<evidence type="ECO:0000313" key="2">
    <source>
        <dbReference type="Proteomes" id="UP001148838"/>
    </source>
</evidence>
<organism evidence="1 2">
    <name type="scientific">Periplaneta americana</name>
    <name type="common">American cockroach</name>
    <name type="synonym">Blatta americana</name>
    <dbReference type="NCBI Taxonomy" id="6978"/>
    <lineage>
        <taxon>Eukaryota</taxon>
        <taxon>Metazoa</taxon>
        <taxon>Ecdysozoa</taxon>
        <taxon>Arthropoda</taxon>
        <taxon>Hexapoda</taxon>
        <taxon>Insecta</taxon>
        <taxon>Pterygota</taxon>
        <taxon>Neoptera</taxon>
        <taxon>Polyneoptera</taxon>
        <taxon>Dictyoptera</taxon>
        <taxon>Blattodea</taxon>
        <taxon>Blattoidea</taxon>
        <taxon>Blattidae</taxon>
        <taxon>Blattinae</taxon>
        <taxon>Periplaneta</taxon>
    </lineage>
</organism>